<organism evidence="2">
    <name type="scientific">candidate division WOR-3 bacterium</name>
    <dbReference type="NCBI Taxonomy" id="2052148"/>
    <lineage>
        <taxon>Bacteria</taxon>
        <taxon>Bacteria division WOR-3</taxon>
    </lineage>
</organism>
<reference evidence="2" key="1">
    <citation type="journal article" date="2020" name="mSystems">
        <title>Genome- and Community-Level Interaction Insights into Carbon Utilization and Element Cycling Functions of Hydrothermarchaeota in Hydrothermal Sediment.</title>
        <authorList>
            <person name="Zhou Z."/>
            <person name="Liu Y."/>
            <person name="Xu W."/>
            <person name="Pan J."/>
            <person name="Luo Z.H."/>
            <person name="Li M."/>
        </authorList>
    </citation>
    <scope>NUCLEOTIDE SEQUENCE [LARGE SCALE GENOMIC DNA]</scope>
    <source>
        <strain evidence="2">HyVt-96</strain>
    </source>
</reference>
<feature type="signal peptide" evidence="1">
    <location>
        <begin position="1"/>
        <end position="25"/>
    </location>
</feature>
<accession>A0A7V5LT11</accession>
<comment type="caution">
    <text evidence="2">The sequence shown here is derived from an EMBL/GenBank/DDBJ whole genome shotgun (WGS) entry which is preliminary data.</text>
</comment>
<name>A0A7V5LT11_UNCW3</name>
<dbReference type="EMBL" id="DRTX01000034">
    <property type="protein sequence ID" value="HHF52841.1"/>
    <property type="molecule type" value="Genomic_DNA"/>
</dbReference>
<keyword evidence="1" id="KW-0732">Signal</keyword>
<evidence type="ECO:0000256" key="1">
    <source>
        <dbReference type="SAM" id="SignalP"/>
    </source>
</evidence>
<feature type="chain" id="PRO_5031026644" evidence="1">
    <location>
        <begin position="26"/>
        <end position="196"/>
    </location>
</feature>
<proteinExistence type="predicted"/>
<dbReference type="AlphaFoldDB" id="A0A7V5LT11"/>
<gene>
    <name evidence="2" type="ORF">ENL43_00575</name>
</gene>
<dbReference type="Proteomes" id="UP000886050">
    <property type="component" value="Unassembled WGS sequence"/>
</dbReference>
<evidence type="ECO:0000313" key="2">
    <source>
        <dbReference type="EMBL" id="HHF52841.1"/>
    </source>
</evidence>
<protein>
    <submittedName>
        <fullName evidence="2">Uncharacterized protein</fullName>
    </submittedName>
</protein>
<sequence>MRYEKALKCFIGLSMVLFLASRVFAQSATIEGWDKAKFGMSIEELKESYRKEAEIFKMQEGREFWEETTPPESKLLGCTRLSTSGLRTSLGARSDIDFWFIDNKLWNIQIHIPGVFSSERVEQFINSLTSKYGKPYEEPDIFGDSYEWYREDRQLMVWTYLDSEDKISSADIFYTDGKLNEIWEKRYDEWANRRKE</sequence>